<proteinExistence type="predicted"/>
<evidence type="ECO:0000256" key="1">
    <source>
        <dbReference type="ARBA" id="ARBA00022741"/>
    </source>
</evidence>
<organism evidence="5 6">
    <name type="scientific">Adineta ricciae</name>
    <name type="common">Rotifer</name>
    <dbReference type="NCBI Taxonomy" id="249248"/>
    <lineage>
        <taxon>Eukaryota</taxon>
        <taxon>Metazoa</taxon>
        <taxon>Spiralia</taxon>
        <taxon>Gnathifera</taxon>
        <taxon>Rotifera</taxon>
        <taxon>Eurotatoria</taxon>
        <taxon>Bdelloidea</taxon>
        <taxon>Adinetida</taxon>
        <taxon>Adinetidae</taxon>
        <taxon>Adineta</taxon>
    </lineage>
</organism>
<dbReference type="InterPro" id="IPR011009">
    <property type="entry name" value="Kinase-like_dom_sf"/>
</dbReference>
<dbReference type="Pfam" id="PF07714">
    <property type="entry name" value="PK_Tyr_Ser-Thr"/>
    <property type="match status" value="2"/>
</dbReference>
<evidence type="ECO:0000259" key="3">
    <source>
        <dbReference type="PROSITE" id="PS50011"/>
    </source>
</evidence>
<dbReference type="AlphaFoldDB" id="A0A816CI20"/>
<evidence type="ECO:0000313" key="5">
    <source>
        <dbReference type="EMBL" id="CAF1621594.1"/>
    </source>
</evidence>
<dbReference type="SUPFAM" id="SSF57850">
    <property type="entry name" value="RING/U-box"/>
    <property type="match status" value="1"/>
</dbReference>
<dbReference type="PROSITE" id="PS50011">
    <property type="entry name" value="PROTEIN_KINASE_DOM"/>
    <property type="match status" value="1"/>
</dbReference>
<feature type="domain" description="U-box" evidence="4">
    <location>
        <begin position="1"/>
        <end position="66"/>
    </location>
</feature>
<dbReference type="InterPro" id="IPR001245">
    <property type="entry name" value="Ser-Thr/Tyr_kinase_cat_dom"/>
</dbReference>
<dbReference type="Proteomes" id="UP000663828">
    <property type="component" value="Unassembled WGS sequence"/>
</dbReference>
<dbReference type="SMART" id="SM00504">
    <property type="entry name" value="Ubox"/>
    <property type="match status" value="1"/>
</dbReference>
<name>A0A816CI20_ADIRI</name>
<dbReference type="Gene3D" id="3.30.40.10">
    <property type="entry name" value="Zinc/RING finger domain, C3HC4 (zinc finger)"/>
    <property type="match status" value="1"/>
</dbReference>
<dbReference type="GO" id="GO:0005524">
    <property type="term" value="F:ATP binding"/>
    <property type="evidence" value="ECO:0007669"/>
    <property type="project" value="UniProtKB-KW"/>
</dbReference>
<gene>
    <name evidence="5" type="ORF">XAT740_LOCUS50319</name>
</gene>
<accession>A0A816CI20</accession>
<reference evidence="5" key="1">
    <citation type="submission" date="2021-02" db="EMBL/GenBank/DDBJ databases">
        <authorList>
            <person name="Nowell W R."/>
        </authorList>
    </citation>
    <scope>NUCLEOTIDE SEQUENCE</scope>
</reference>
<dbReference type="PROSITE" id="PS00109">
    <property type="entry name" value="PROTEIN_KINASE_TYR"/>
    <property type="match status" value="1"/>
</dbReference>
<dbReference type="GO" id="GO:0004672">
    <property type="term" value="F:protein kinase activity"/>
    <property type="evidence" value="ECO:0007669"/>
    <property type="project" value="InterPro"/>
</dbReference>
<protein>
    <submittedName>
        <fullName evidence="5">Uncharacterized protein</fullName>
    </submittedName>
</protein>
<dbReference type="SUPFAM" id="SSF56112">
    <property type="entry name" value="Protein kinase-like (PK-like)"/>
    <property type="match status" value="1"/>
</dbReference>
<dbReference type="InterPro" id="IPR013083">
    <property type="entry name" value="Znf_RING/FYVE/PHD"/>
</dbReference>
<comment type="caution">
    <text evidence="5">The sequence shown here is derived from an EMBL/GenBank/DDBJ whole genome shotgun (WGS) entry which is preliminary data.</text>
</comment>
<dbReference type="InterPro" id="IPR000719">
    <property type="entry name" value="Prot_kinase_dom"/>
</dbReference>
<evidence type="ECO:0000259" key="4">
    <source>
        <dbReference type="PROSITE" id="PS51698"/>
    </source>
</evidence>
<dbReference type="GO" id="GO:0004842">
    <property type="term" value="F:ubiquitin-protein transferase activity"/>
    <property type="evidence" value="ECO:0007669"/>
    <property type="project" value="InterPro"/>
</dbReference>
<dbReference type="EMBL" id="CAJNOR010007685">
    <property type="protein sequence ID" value="CAF1621594.1"/>
    <property type="molecule type" value="Genomic_DNA"/>
</dbReference>
<evidence type="ECO:0000313" key="6">
    <source>
        <dbReference type="Proteomes" id="UP000663828"/>
    </source>
</evidence>
<evidence type="ECO:0000256" key="2">
    <source>
        <dbReference type="ARBA" id="ARBA00022840"/>
    </source>
</evidence>
<dbReference type="GO" id="GO:0016567">
    <property type="term" value="P:protein ubiquitination"/>
    <property type="evidence" value="ECO:0007669"/>
    <property type="project" value="InterPro"/>
</dbReference>
<dbReference type="Gene3D" id="1.10.510.10">
    <property type="entry name" value="Transferase(Phosphotransferase) domain 1"/>
    <property type="match status" value="2"/>
</dbReference>
<dbReference type="InterPro" id="IPR008266">
    <property type="entry name" value="Tyr_kinase_AS"/>
</dbReference>
<dbReference type="InterPro" id="IPR050198">
    <property type="entry name" value="Non-receptor_tyrosine_kinases"/>
</dbReference>
<dbReference type="PANTHER" id="PTHR24418">
    <property type="entry name" value="TYROSINE-PROTEIN KINASE"/>
    <property type="match status" value="1"/>
</dbReference>
<keyword evidence="2" id="KW-0067">ATP-binding</keyword>
<feature type="domain" description="Protein kinase" evidence="3">
    <location>
        <begin position="4"/>
        <end position="263"/>
    </location>
</feature>
<keyword evidence="1" id="KW-0547">Nucleotide-binding</keyword>
<dbReference type="PROSITE" id="PS51698">
    <property type="entry name" value="U_BOX"/>
    <property type="match status" value="1"/>
</dbReference>
<sequence>MTNMQLFRDIVVAEDGHTYERETIVEWIKKNGRSTLTDQPLPLERFYPNYAMKTVIDQFENSMKAKRNSILLMLTLNEDLSRHPHIVRTYGLVYENNSIMLLQEHAPLGSLFDFLQDQLESPKEKILIEIFLQIVDAMIFLAFNNVVHADLAYRNILFKTTLNIIPVRCVAPEILSKHMTSDDYTEKSDVYSMGILMWEAYNRGIIPWSKISNDDEVVRRVLNGELLPKPSNCSDDCWSVVCKMWAKAPKDRPTFAELKHLLAEQSFCSSSLNTLLTQLLSRTTLEFGTVEREVINGWPNEYRQKNQDTNNSFGQIRNMRRKNVLDGMELHPIVEMVNARIPILIDVGERQLIWPLEALLATLIMEVHNLKCTMELLKEKYKRFRLGSSSIASIPTLLTMFKHDTANFSRDYYISPVEYILSYNNVVAQPVYIVVYSVKSEDIQIRSTTGNYCSFHKEYHICSTGCDGHYGPECLGSDQGFDTTNCNGISRDLYDCGLIGLNPEFLQKLAAGNI</sequence>
<keyword evidence="6" id="KW-1185">Reference proteome</keyword>
<dbReference type="InterPro" id="IPR003613">
    <property type="entry name" value="Ubox_domain"/>
</dbReference>